<comment type="caution">
    <text evidence="5">The sequence shown here is derived from an EMBL/GenBank/DDBJ whole genome shotgun (WGS) entry which is preliminary data.</text>
</comment>
<feature type="region of interest" description="Disordered" evidence="3">
    <location>
        <begin position="304"/>
        <end position="371"/>
    </location>
</feature>
<proteinExistence type="predicted"/>
<accession>A0AAV8SRE7</accession>
<feature type="coiled-coil region" evidence="2">
    <location>
        <begin position="127"/>
        <end position="154"/>
    </location>
</feature>
<dbReference type="GO" id="GO:0008270">
    <property type="term" value="F:zinc ion binding"/>
    <property type="evidence" value="ECO:0007669"/>
    <property type="project" value="UniProtKB-KW"/>
</dbReference>
<keyword evidence="2" id="KW-0175">Coiled coil</keyword>
<gene>
    <name evidence="5" type="ORF">K2173_010734</name>
</gene>
<dbReference type="GO" id="GO:0005737">
    <property type="term" value="C:cytoplasm"/>
    <property type="evidence" value="ECO:0007669"/>
    <property type="project" value="TreeGrafter"/>
</dbReference>
<dbReference type="PROSITE" id="PS50089">
    <property type="entry name" value="ZF_RING_2"/>
    <property type="match status" value="1"/>
</dbReference>
<evidence type="ECO:0000313" key="5">
    <source>
        <dbReference type="EMBL" id="KAJ8754643.1"/>
    </source>
</evidence>
<dbReference type="Proteomes" id="UP001159364">
    <property type="component" value="Linkage Group LG09"/>
</dbReference>
<name>A0AAV8SRE7_9ROSI</name>
<evidence type="ECO:0000313" key="6">
    <source>
        <dbReference type="Proteomes" id="UP001159364"/>
    </source>
</evidence>
<evidence type="ECO:0000256" key="3">
    <source>
        <dbReference type="SAM" id="MobiDB-lite"/>
    </source>
</evidence>
<evidence type="ECO:0000259" key="4">
    <source>
        <dbReference type="PROSITE" id="PS50089"/>
    </source>
</evidence>
<keyword evidence="6" id="KW-1185">Reference proteome</keyword>
<feature type="domain" description="RING-type" evidence="4">
    <location>
        <begin position="59"/>
        <end position="102"/>
    </location>
</feature>
<keyword evidence="1" id="KW-0863">Zinc-finger</keyword>
<dbReference type="PANTHER" id="PTHR31315">
    <property type="entry name" value="PROTEIN SIP5"/>
    <property type="match status" value="1"/>
</dbReference>
<dbReference type="AlphaFoldDB" id="A0AAV8SRE7"/>
<dbReference type="PANTHER" id="PTHR31315:SF1">
    <property type="entry name" value="PROTEIN SIP5"/>
    <property type="match status" value="1"/>
</dbReference>
<evidence type="ECO:0000256" key="2">
    <source>
        <dbReference type="SAM" id="Coils"/>
    </source>
</evidence>
<dbReference type="InterPro" id="IPR039301">
    <property type="entry name" value="Sip5/DA2"/>
</dbReference>
<protein>
    <recommendedName>
        <fullName evidence="4">RING-type domain-containing protein</fullName>
    </recommendedName>
</protein>
<evidence type="ECO:0000256" key="1">
    <source>
        <dbReference type="PROSITE-ProRule" id="PRU00175"/>
    </source>
</evidence>
<keyword evidence="1" id="KW-0479">Metal-binding</keyword>
<reference evidence="5 6" key="1">
    <citation type="submission" date="2021-09" db="EMBL/GenBank/DDBJ databases">
        <title>Genomic insights and catalytic innovation underlie evolution of tropane alkaloids biosynthesis.</title>
        <authorList>
            <person name="Wang Y.-J."/>
            <person name="Tian T."/>
            <person name="Huang J.-P."/>
            <person name="Huang S.-X."/>
        </authorList>
    </citation>
    <scope>NUCLEOTIDE SEQUENCE [LARGE SCALE GENOMIC DNA]</scope>
    <source>
        <strain evidence="5">KIB-2018</strain>
        <tissue evidence="5">Leaf</tissue>
    </source>
</reference>
<keyword evidence="1" id="KW-0862">Zinc</keyword>
<dbReference type="EMBL" id="JAIWQS010000009">
    <property type="protein sequence ID" value="KAJ8754643.1"/>
    <property type="molecule type" value="Genomic_DNA"/>
</dbReference>
<organism evidence="5 6">
    <name type="scientific">Erythroxylum novogranatense</name>
    <dbReference type="NCBI Taxonomy" id="1862640"/>
    <lineage>
        <taxon>Eukaryota</taxon>
        <taxon>Viridiplantae</taxon>
        <taxon>Streptophyta</taxon>
        <taxon>Embryophyta</taxon>
        <taxon>Tracheophyta</taxon>
        <taxon>Spermatophyta</taxon>
        <taxon>Magnoliopsida</taxon>
        <taxon>eudicotyledons</taxon>
        <taxon>Gunneridae</taxon>
        <taxon>Pentapetalae</taxon>
        <taxon>rosids</taxon>
        <taxon>fabids</taxon>
        <taxon>Malpighiales</taxon>
        <taxon>Erythroxylaceae</taxon>
        <taxon>Erythroxylum</taxon>
    </lineage>
</organism>
<dbReference type="InterPro" id="IPR001841">
    <property type="entry name" value="Znf_RING"/>
</dbReference>
<sequence length="412" mass="46180">MGNKLGRKRQVVDERYTRPQGLYIHKDVDHKKLRKLILELKLAPCYPGDEEHCNDHEECPICFMYYPTLNRSRCCMKGICTECFLQMKNPNSTRPTQCPFCKMSNYAVEYRGVKTKEEKGLEQIEEQRVIEAKIRIQQQELQEEEERMQKRLEVSSSSNNIAPEEVHRGSSAVPSRRFQVENTEVVSAHPPIRYPLPSRTNRDEEFDLDLEDIMVMEAIWLSIQENGRQRNLESNVYNEENLYTSQAMDPVSGSSSSPSGGLACAIAALAERQQIGNESSAHNTGNVSTFNMISGTDNFYNRLDQDTENCPPAESSTSVCSESPECGEWCADRGSDTAEAGTSYAGSDTIDDGRMSPLLPPPPPPLDEIGGSLVKMPAPIVPESFEEQMMLAMAVSLAEARAMTTGPQSMWQ</sequence>